<evidence type="ECO:0000256" key="5">
    <source>
        <dbReference type="ARBA" id="ARBA00023136"/>
    </source>
</evidence>
<dbReference type="RefSeq" id="WP_093007592.1">
    <property type="nucleotide sequence ID" value="NZ_FNZZ01000006.1"/>
</dbReference>
<keyword evidence="4 6" id="KW-1133">Transmembrane helix</keyword>
<dbReference type="OrthoDB" id="6079986at2"/>
<dbReference type="InterPro" id="IPR045214">
    <property type="entry name" value="Surf1/Surf4"/>
</dbReference>
<keyword evidence="8" id="KW-1185">Reference proteome</keyword>
<gene>
    <name evidence="7" type="ORF">SAMN05216382_2926</name>
</gene>
<evidence type="ECO:0000313" key="8">
    <source>
        <dbReference type="Proteomes" id="UP000199214"/>
    </source>
</evidence>
<evidence type="ECO:0000256" key="3">
    <source>
        <dbReference type="ARBA" id="ARBA00022692"/>
    </source>
</evidence>
<feature type="transmembrane region" description="Helical" evidence="6">
    <location>
        <begin position="203"/>
        <end position="224"/>
    </location>
</feature>
<accession>A0A1H7U531</accession>
<dbReference type="GO" id="GO:0005886">
    <property type="term" value="C:plasma membrane"/>
    <property type="evidence" value="ECO:0007669"/>
    <property type="project" value="UniProtKB-SubCell"/>
</dbReference>
<dbReference type="EMBL" id="FNZZ01000006">
    <property type="protein sequence ID" value="SEL91806.1"/>
    <property type="molecule type" value="Genomic_DNA"/>
</dbReference>
<evidence type="ECO:0000313" key="7">
    <source>
        <dbReference type="EMBL" id="SEL91806.1"/>
    </source>
</evidence>
<evidence type="ECO:0000256" key="4">
    <source>
        <dbReference type="ARBA" id="ARBA00022989"/>
    </source>
</evidence>
<dbReference type="CDD" id="cd06662">
    <property type="entry name" value="SURF1"/>
    <property type="match status" value="1"/>
</dbReference>
<dbReference type="AlphaFoldDB" id="A0A1H7U531"/>
<comment type="subcellular location">
    <subcellularLocation>
        <location evidence="6">Cell membrane</location>
        <topology evidence="6">Multi-pass membrane protein</topology>
    </subcellularLocation>
    <subcellularLocation>
        <location evidence="1">Membrane</location>
    </subcellularLocation>
</comment>
<keyword evidence="6" id="KW-1003">Cell membrane</keyword>
<dbReference type="PROSITE" id="PS50895">
    <property type="entry name" value="SURF1"/>
    <property type="match status" value="1"/>
</dbReference>
<dbReference type="PANTHER" id="PTHR23427">
    <property type="entry name" value="SURFEIT LOCUS PROTEIN"/>
    <property type="match status" value="1"/>
</dbReference>
<organism evidence="7 8">
    <name type="scientific">Sphingomonas palmae</name>
    <dbReference type="NCBI Taxonomy" id="1855283"/>
    <lineage>
        <taxon>Bacteria</taxon>
        <taxon>Pseudomonadati</taxon>
        <taxon>Pseudomonadota</taxon>
        <taxon>Alphaproteobacteria</taxon>
        <taxon>Sphingomonadales</taxon>
        <taxon>Sphingomonadaceae</taxon>
        <taxon>Sphingomonas</taxon>
    </lineage>
</organism>
<keyword evidence="3 6" id="KW-0812">Transmembrane</keyword>
<feature type="transmembrane region" description="Helical" evidence="6">
    <location>
        <begin position="6"/>
        <end position="27"/>
    </location>
</feature>
<reference evidence="8" key="1">
    <citation type="submission" date="2016-10" db="EMBL/GenBank/DDBJ databases">
        <authorList>
            <person name="Varghese N."/>
            <person name="Submissions S."/>
        </authorList>
    </citation>
    <scope>NUCLEOTIDE SEQUENCE [LARGE SCALE GENOMIC DNA]</scope>
    <source>
        <strain evidence="8">JS21-1</strain>
    </source>
</reference>
<dbReference type="Proteomes" id="UP000199214">
    <property type="component" value="Unassembled WGS sequence"/>
</dbReference>
<dbReference type="InterPro" id="IPR002994">
    <property type="entry name" value="Surf1/Shy1"/>
</dbReference>
<evidence type="ECO:0000256" key="2">
    <source>
        <dbReference type="ARBA" id="ARBA00007165"/>
    </source>
</evidence>
<dbReference type="Pfam" id="PF02104">
    <property type="entry name" value="SURF1"/>
    <property type="match status" value="1"/>
</dbReference>
<dbReference type="PANTHER" id="PTHR23427:SF2">
    <property type="entry name" value="SURFEIT LOCUS PROTEIN 1"/>
    <property type="match status" value="1"/>
</dbReference>
<comment type="similarity">
    <text evidence="2 6">Belongs to the SURF1 family.</text>
</comment>
<keyword evidence="5 6" id="KW-0472">Membrane</keyword>
<evidence type="ECO:0000256" key="1">
    <source>
        <dbReference type="ARBA" id="ARBA00004370"/>
    </source>
</evidence>
<evidence type="ECO:0000256" key="6">
    <source>
        <dbReference type="RuleBase" id="RU363076"/>
    </source>
</evidence>
<proteinExistence type="inferred from homology"/>
<name>A0A1H7U531_9SPHN</name>
<sequence length="231" mass="25241">MSLARVRVLPLVAGSIAIAVLIALGVWQVERRAWKLDLIARVEHRLSAAPVAAPAPSRWTTIGKDDAYTRVAVTGRFRANADTYAQAATDLGAGYWVITPFDTDGGWTVLVNRGFVPTRERGRHPALTDHQRVTGLLRVTEPGGGFLRSNDAAADRWYSRDVAAIAAKRRLGNVAPYFIDDDANGPGWPRGGLTVVRFPNNHLVYALTWFGLAALVAFLLARALRDTRDES</sequence>
<protein>
    <recommendedName>
        <fullName evidence="6">SURF1-like protein</fullName>
    </recommendedName>
</protein>
<dbReference type="STRING" id="1855283.SAMN05216382_2926"/>